<feature type="transmembrane region" description="Helical" evidence="1">
    <location>
        <begin position="12"/>
        <end position="32"/>
    </location>
</feature>
<keyword evidence="1" id="KW-0472">Membrane</keyword>
<dbReference type="InterPro" id="IPR058714">
    <property type="entry name" value="LpqS"/>
</dbReference>
<evidence type="ECO:0008006" key="4">
    <source>
        <dbReference type="Google" id="ProtNLM"/>
    </source>
</evidence>
<name>A0A5B1BAM3_MYCSI</name>
<dbReference type="OrthoDB" id="4625631at2"/>
<reference evidence="2 3" key="1">
    <citation type="submission" date="2019-09" db="EMBL/GenBank/DDBJ databases">
        <title>Report of infection by Mycobacterium simiae a patient suffering from pulmonary tuberculosis.</title>
        <authorList>
            <person name="Mohanty P.S."/>
            <person name="Bansal A.K."/>
            <person name="Singh H."/>
            <person name="Sharma S."/>
            <person name="Patil S.A."/>
            <person name="Upadhaya P."/>
            <person name="Singh P.K."/>
            <person name="Kumar D."/>
            <person name="Kumar S."/>
            <person name="Singh R.K."/>
            <person name="Chaudhary B."/>
        </authorList>
    </citation>
    <scope>NUCLEOTIDE SEQUENCE [LARGE SCALE GENOMIC DNA]</scope>
    <source>
        <strain evidence="2 3">JAL-560-SIM</strain>
    </source>
</reference>
<dbReference type="Pfam" id="PF26327">
    <property type="entry name" value="LpqS"/>
    <property type="match status" value="1"/>
</dbReference>
<keyword evidence="1" id="KW-0812">Transmembrane</keyword>
<protein>
    <recommendedName>
        <fullName evidence="4">Lipoprotein LpqS</fullName>
    </recommendedName>
</protein>
<organism evidence="2 3">
    <name type="scientific">Mycobacterium simiae</name>
    <name type="common">Mycobacterium habana</name>
    <dbReference type="NCBI Taxonomy" id="1784"/>
    <lineage>
        <taxon>Bacteria</taxon>
        <taxon>Bacillati</taxon>
        <taxon>Actinomycetota</taxon>
        <taxon>Actinomycetes</taxon>
        <taxon>Mycobacteriales</taxon>
        <taxon>Mycobacteriaceae</taxon>
        <taxon>Mycobacterium</taxon>
        <taxon>Mycobacterium simiae complex</taxon>
    </lineage>
</organism>
<evidence type="ECO:0000256" key="1">
    <source>
        <dbReference type="SAM" id="Phobius"/>
    </source>
</evidence>
<proteinExistence type="predicted"/>
<comment type="caution">
    <text evidence="2">The sequence shown here is derived from an EMBL/GenBank/DDBJ whole genome shotgun (WGS) entry which is preliminary data.</text>
</comment>
<dbReference type="EMBL" id="VTZN01000248">
    <property type="protein sequence ID" value="KAA1245677.1"/>
    <property type="molecule type" value="Genomic_DNA"/>
</dbReference>
<dbReference type="AlphaFoldDB" id="A0A5B1BAM3"/>
<sequence>MSSSSIGRLPRHPVAAVAAVMWLAGWLLAIGAHGTLISSHTAVPHAAHVLPATLGGEFTLDVDHPHADKGPSSAHPERLVAAVLPRSAPASAVLVWLGVVGAVALIGWRPELAAPAGRGPPRRRVAYFTGQDRLTRFCLSRR</sequence>
<evidence type="ECO:0000313" key="3">
    <source>
        <dbReference type="Proteomes" id="UP000324701"/>
    </source>
</evidence>
<keyword evidence="3" id="KW-1185">Reference proteome</keyword>
<evidence type="ECO:0000313" key="2">
    <source>
        <dbReference type="EMBL" id="KAA1245677.1"/>
    </source>
</evidence>
<keyword evidence="1" id="KW-1133">Transmembrane helix</keyword>
<accession>A0A5B1BAM3</accession>
<dbReference type="Proteomes" id="UP000324701">
    <property type="component" value="Unassembled WGS sequence"/>
</dbReference>
<gene>
    <name evidence="2" type="ORF">F0Q45_23995</name>
</gene>